<name>A0ABQ6IQ56_9MICO</name>
<dbReference type="EMBL" id="BSUO01000001">
    <property type="protein sequence ID" value="GMA39388.1"/>
    <property type="molecule type" value="Genomic_DNA"/>
</dbReference>
<feature type="domain" description="PII-uridylyltransferase/Glutamine-synthetase adenylyltransferase" evidence="8">
    <location>
        <begin position="639"/>
        <end position="780"/>
    </location>
</feature>
<feature type="domain" description="PII-uridylyltransferase/Glutamine-synthetase adenylyltransferase" evidence="8">
    <location>
        <begin position="134"/>
        <end position="274"/>
    </location>
</feature>
<keyword evidence="3" id="KW-0547">Nucleotide-binding</keyword>
<evidence type="ECO:0000259" key="8">
    <source>
        <dbReference type="Pfam" id="PF08335"/>
    </source>
</evidence>
<feature type="domain" description="Glutamate-ammonia ligase adenylyltransferase repeated" evidence="7">
    <location>
        <begin position="380"/>
        <end position="616"/>
    </location>
</feature>
<proteinExistence type="predicted"/>
<evidence type="ECO:0000313" key="10">
    <source>
        <dbReference type="Proteomes" id="UP001157126"/>
    </source>
</evidence>
<dbReference type="InterPro" id="IPR023057">
    <property type="entry name" value="GlnE"/>
</dbReference>
<gene>
    <name evidence="9" type="primary">glnE</name>
    <name evidence="9" type="ORF">GCM10025883_14330</name>
</gene>
<dbReference type="SUPFAM" id="SSF81593">
    <property type="entry name" value="Nucleotidyltransferase substrate binding subunit/domain"/>
    <property type="match status" value="2"/>
</dbReference>
<evidence type="ECO:0000256" key="2">
    <source>
        <dbReference type="ARBA" id="ARBA00022695"/>
    </source>
</evidence>
<dbReference type="NCBIfam" id="NF010707">
    <property type="entry name" value="PRK14109.1"/>
    <property type="match status" value="1"/>
</dbReference>
<dbReference type="Pfam" id="PF08335">
    <property type="entry name" value="GlnD_UR_UTase"/>
    <property type="match status" value="2"/>
</dbReference>
<keyword evidence="1" id="KW-0808">Transferase</keyword>
<feature type="domain" description="Glutamate-ammonia ligase adenylyltransferase repeated" evidence="7">
    <location>
        <begin position="1"/>
        <end position="111"/>
    </location>
</feature>
<comment type="caution">
    <text evidence="9">The sequence shown here is derived from an EMBL/GenBank/DDBJ whole genome shotgun (WGS) entry which is preliminary data.</text>
</comment>
<protein>
    <submittedName>
        <fullName evidence="9">Glutamate-ammonia-ligase adenylyltransferase</fullName>
    </submittedName>
</protein>
<keyword evidence="4" id="KW-0067">ATP-binding</keyword>
<dbReference type="InterPro" id="IPR005190">
    <property type="entry name" value="GlnE_rpt_dom"/>
</dbReference>
<accession>A0ABQ6IQ56</accession>
<dbReference type="Proteomes" id="UP001157126">
    <property type="component" value="Unassembled WGS sequence"/>
</dbReference>
<organism evidence="9 10">
    <name type="scientific">Mobilicoccus caccae</name>
    <dbReference type="NCBI Taxonomy" id="1859295"/>
    <lineage>
        <taxon>Bacteria</taxon>
        <taxon>Bacillati</taxon>
        <taxon>Actinomycetota</taxon>
        <taxon>Actinomycetes</taxon>
        <taxon>Micrococcales</taxon>
        <taxon>Dermatophilaceae</taxon>
        <taxon>Mobilicoccus</taxon>
    </lineage>
</organism>
<keyword evidence="6" id="KW-0511">Multifunctional enzyme</keyword>
<dbReference type="PANTHER" id="PTHR30621">
    <property type="entry name" value="GLUTAMINE SYNTHETASE ADENYLYLTRANSFERASE"/>
    <property type="match status" value="1"/>
</dbReference>
<dbReference type="Pfam" id="PF03710">
    <property type="entry name" value="GlnE"/>
    <property type="match status" value="2"/>
</dbReference>
<dbReference type="Gene3D" id="1.20.120.330">
    <property type="entry name" value="Nucleotidyltransferases domain 2"/>
    <property type="match status" value="2"/>
</dbReference>
<dbReference type="Gene3D" id="3.30.460.10">
    <property type="entry name" value="Beta Polymerase, domain 2"/>
    <property type="match status" value="2"/>
</dbReference>
<keyword evidence="5" id="KW-0460">Magnesium</keyword>
<reference evidence="10" key="1">
    <citation type="journal article" date="2019" name="Int. J. Syst. Evol. Microbiol.">
        <title>The Global Catalogue of Microorganisms (GCM) 10K type strain sequencing project: providing services to taxonomists for standard genome sequencing and annotation.</title>
        <authorList>
            <consortium name="The Broad Institute Genomics Platform"/>
            <consortium name="The Broad Institute Genome Sequencing Center for Infectious Disease"/>
            <person name="Wu L."/>
            <person name="Ma J."/>
        </authorList>
    </citation>
    <scope>NUCLEOTIDE SEQUENCE [LARGE SCALE GENOMIC DNA]</scope>
    <source>
        <strain evidence="10">NBRC 113072</strain>
    </source>
</reference>
<evidence type="ECO:0000256" key="3">
    <source>
        <dbReference type="ARBA" id="ARBA00022741"/>
    </source>
</evidence>
<dbReference type="SUPFAM" id="SSF81301">
    <property type="entry name" value="Nucleotidyltransferase"/>
    <property type="match status" value="2"/>
</dbReference>
<dbReference type="CDD" id="cd05401">
    <property type="entry name" value="NT_GlnE_GlnD_like"/>
    <property type="match status" value="2"/>
</dbReference>
<evidence type="ECO:0000256" key="1">
    <source>
        <dbReference type="ARBA" id="ARBA00022679"/>
    </source>
</evidence>
<dbReference type="InterPro" id="IPR043519">
    <property type="entry name" value="NT_sf"/>
</dbReference>
<keyword evidence="10" id="KW-1185">Reference proteome</keyword>
<evidence type="ECO:0000256" key="4">
    <source>
        <dbReference type="ARBA" id="ARBA00022840"/>
    </source>
</evidence>
<dbReference type="InterPro" id="IPR013546">
    <property type="entry name" value="PII_UdlTrfase/GS_AdlTrfase"/>
</dbReference>
<evidence type="ECO:0000256" key="6">
    <source>
        <dbReference type="ARBA" id="ARBA00023268"/>
    </source>
</evidence>
<evidence type="ECO:0000256" key="5">
    <source>
        <dbReference type="ARBA" id="ARBA00022842"/>
    </source>
</evidence>
<dbReference type="PANTHER" id="PTHR30621:SF0">
    <property type="entry name" value="BIFUNCTIONAL GLUTAMINE SYNTHETASE ADENYLYLTRANSFERASE_ADENYLYL-REMOVING ENZYME"/>
    <property type="match status" value="1"/>
</dbReference>
<evidence type="ECO:0000259" key="7">
    <source>
        <dbReference type="Pfam" id="PF03710"/>
    </source>
</evidence>
<dbReference type="GO" id="GO:0016779">
    <property type="term" value="F:nucleotidyltransferase activity"/>
    <property type="evidence" value="ECO:0007669"/>
    <property type="project" value="UniProtKB-KW"/>
</dbReference>
<sequence>MGKCGGRELNYISDVDVIFVAEPAEGAQETDAVAAATRLATSLMKTCSASTAEGSLWQVDAALRPEGKQGPLVRTVASHLAYYRRWAKTWEFQALLKARVVAGDREVGQTYLDAVSPMVWDVASREQFVEDVQAMRLRVEAHLPKAEATREIKLGVGGLRDIEFSAQLLQLVHGRTDPSLRSARTLDALNALAGGGYVAREDAVRLADAYRLLRSLEHRIQVYRMRRTHLMPTAAEDLRRLGRSLGMRTDPETAVTARWREESREVRRLHESLFYRPLLAAVARLSSDDARLTPDAARDRLAALGYRDPRGALRHLEALTAGTSRTAAIQRTLLPVMLGWFADEADPDAGLLAFRRVSESLGRTPWYLKMLRDEGRAADRLAHVLARSRYAADLLAQAPESVRMLGSQTGLRPRDRDSIASTMRKTVERQDDTGSALQAARIVRRQELFRLALADLVGELDLTAVGEALTDLTEAMLDVALEVAIAKVGHERREPVPADFALIGMGRLGGREFGYGSDADLLVVHRPHEGADPQEVTTAVNAVVQELRRSTRISGPDPGLEIDVDLRPEGKNGPLSRTIDGYRTYYRRWSDSWEHQALLRARPVAGDVSLGVEFTEVADEVRYSPDAASPGAVKDIRRLKARMEAERLPRGADPKTHLKLGRGGLSDVEWTVQLLQLRHAHAVEGLRTTSTLGALAAAQEASLIDAGDAEALRDAWSLASSLRNAAVLWRSRTTDSLPANHRDAEAIHRILGGEPGSGAELGERYRRAARRARTVTERVFYGRE</sequence>
<keyword evidence="2 9" id="KW-0548">Nucleotidyltransferase</keyword>
<evidence type="ECO:0000313" key="9">
    <source>
        <dbReference type="EMBL" id="GMA39388.1"/>
    </source>
</evidence>